<evidence type="ECO:0000256" key="6">
    <source>
        <dbReference type="ARBA" id="ARBA00023239"/>
    </source>
</evidence>
<dbReference type="EMBL" id="CP030118">
    <property type="protein sequence ID" value="QDL11557.1"/>
    <property type="molecule type" value="Genomic_DNA"/>
</dbReference>
<dbReference type="InterPro" id="IPR013815">
    <property type="entry name" value="ATP_grasp_subdomain_1"/>
</dbReference>
<keyword evidence="6" id="KW-0456">Lyase</keyword>
<evidence type="ECO:0000256" key="3">
    <source>
        <dbReference type="ARBA" id="ARBA00022755"/>
    </source>
</evidence>
<evidence type="ECO:0000259" key="9">
    <source>
        <dbReference type="PROSITE" id="PS50975"/>
    </source>
</evidence>
<dbReference type="PANTHER" id="PTHR11609:SF5">
    <property type="entry name" value="PHOSPHORIBOSYLAMINOIMIDAZOLE CARBOXYLASE"/>
    <property type="match status" value="1"/>
</dbReference>
<evidence type="ECO:0000256" key="7">
    <source>
        <dbReference type="HAMAP-Rule" id="MF_01928"/>
    </source>
</evidence>
<dbReference type="InterPro" id="IPR011054">
    <property type="entry name" value="Rudment_hybrid_motif"/>
</dbReference>
<feature type="binding site" evidence="7">
    <location>
        <position position="145"/>
    </location>
    <ligand>
        <name>ATP</name>
        <dbReference type="ChEBI" id="CHEBI:30616"/>
    </ligand>
</feature>
<name>A0A856MQ74_9CYAN</name>
<keyword evidence="11" id="KW-1185">Reference proteome</keyword>
<accession>A0A856MQ74</accession>
<dbReference type="RefSeq" id="WP_171978339.1">
    <property type="nucleotide sequence ID" value="NZ_CAWOXK010000001.1"/>
</dbReference>
<feature type="binding site" evidence="7">
    <location>
        <position position="102"/>
    </location>
    <ligand>
        <name>ATP</name>
        <dbReference type="ChEBI" id="CHEBI:30616"/>
    </ligand>
</feature>
<feature type="binding site" evidence="7">
    <location>
        <position position="195"/>
    </location>
    <ligand>
        <name>ATP</name>
        <dbReference type="ChEBI" id="CHEBI:30616"/>
    </ligand>
</feature>
<dbReference type="InterPro" id="IPR005875">
    <property type="entry name" value="PurK"/>
</dbReference>
<dbReference type="Pfam" id="PF22660">
    <property type="entry name" value="RS_preATP-grasp-like"/>
    <property type="match status" value="1"/>
</dbReference>
<evidence type="ECO:0000256" key="5">
    <source>
        <dbReference type="ARBA" id="ARBA00022840"/>
    </source>
</evidence>
<keyword evidence="4" id="KW-0210">Decarboxylase</keyword>
<feature type="domain" description="ATP-grasp" evidence="9">
    <location>
        <begin position="106"/>
        <end position="302"/>
    </location>
</feature>
<dbReference type="PANTHER" id="PTHR11609">
    <property type="entry name" value="PURINE BIOSYNTHESIS PROTEIN 6/7, PUR6/7"/>
    <property type="match status" value="1"/>
</dbReference>
<protein>
    <recommendedName>
        <fullName evidence="7 8">N5-carboxyaminoimidazole ribonucleotide synthase</fullName>
        <shortName evidence="7 8">N5-CAIR synthase</shortName>
        <ecNumber evidence="7 8">6.3.4.18</ecNumber>
    </recommendedName>
    <alternativeName>
        <fullName evidence="7 8">5-(carboxyamino)imidazole ribonucleotide synthetase</fullName>
    </alternativeName>
</protein>
<dbReference type="InterPro" id="IPR011761">
    <property type="entry name" value="ATP-grasp"/>
</dbReference>
<dbReference type="KEGG" id="bsen:DP114_29935"/>
<comment type="subunit">
    <text evidence="7 8">Homodimer.</text>
</comment>
<dbReference type="NCBIfam" id="TIGR01161">
    <property type="entry name" value="purK"/>
    <property type="match status" value="1"/>
</dbReference>
<feature type="binding site" evidence="7">
    <location>
        <begin position="187"/>
        <end position="190"/>
    </location>
    <ligand>
        <name>ATP</name>
        <dbReference type="ChEBI" id="CHEBI:30616"/>
    </ligand>
</feature>
<comment type="pathway">
    <text evidence="7 8">Purine metabolism; IMP biosynthesis via de novo pathway; 5-amino-1-(5-phospho-D-ribosyl)imidazole-4-carboxylate from 5-amino-1-(5-phospho-D-ribosyl)imidazole (N5-CAIR route): step 1/2.</text>
</comment>
<dbReference type="NCBIfam" id="NF004679">
    <property type="entry name" value="PRK06019.1-5"/>
    <property type="match status" value="1"/>
</dbReference>
<organism evidence="10 11">
    <name type="scientific">Brasilonema sennae CENA114</name>
    <dbReference type="NCBI Taxonomy" id="415709"/>
    <lineage>
        <taxon>Bacteria</taxon>
        <taxon>Bacillati</taxon>
        <taxon>Cyanobacteriota</taxon>
        <taxon>Cyanophyceae</taxon>
        <taxon>Nostocales</taxon>
        <taxon>Scytonemataceae</taxon>
        <taxon>Brasilonema</taxon>
        <taxon>Bromeliae group (in: Brasilonema)</taxon>
    </lineage>
</organism>
<comment type="function">
    <text evidence="8">Catalyzes the ATP-dependent conversion of 5-aminoimidazole ribonucleotide (AIR) and HCO(3)- to N5-carboxyaminoimidazole ribonucleotide (N5-CAIR).</text>
</comment>
<dbReference type="SUPFAM" id="SSF51246">
    <property type="entry name" value="Rudiment single hybrid motif"/>
    <property type="match status" value="1"/>
</dbReference>
<dbReference type="Gene3D" id="3.40.50.20">
    <property type="match status" value="1"/>
</dbReference>
<dbReference type="Pfam" id="PF17769">
    <property type="entry name" value="PurK_C"/>
    <property type="match status" value="1"/>
</dbReference>
<keyword evidence="3 7" id="KW-0658">Purine biosynthesis</keyword>
<evidence type="ECO:0000256" key="8">
    <source>
        <dbReference type="RuleBase" id="RU361200"/>
    </source>
</evidence>
<sequence>MKRVGVIGGGQLAWMMADAAKKLGVELVVQTPSPNDPAVSISAKDNVFAAIDDANATAELAKKSDVITFENEFVDIEALSKLAEQGVCFRPRLEALAPLLDKYHQRCYLRDLGLPVPRFVAIEQDWNTTAEVIFASEIGFPTVLKARRHGYDGQGTFIIKDIESLKQKLEVYSTKELETQPNSFLLEEFIPFERELAVIAARYVSGEVCTFPVVETQQEEQVCRRAIAPACVSSQVAVEIDKIARTLLNSLDAVGVFGIEFFLTPDGKVLVNEVAPRTHNSGHFSIDACETSQFEQHLRAVCGMQLGNTTMICPGAVMVNLLGYEISESDYITKRQQIEQIPQAHVHWYGKTESRPGRKLGHVTVLLDTQSRDQAIVIARSIESIWYPHQAC</sequence>
<dbReference type="PROSITE" id="PS50975">
    <property type="entry name" value="ATP_GRASP"/>
    <property type="match status" value="1"/>
</dbReference>
<dbReference type="GO" id="GO:0005524">
    <property type="term" value="F:ATP binding"/>
    <property type="evidence" value="ECO:0007669"/>
    <property type="project" value="UniProtKB-UniRule"/>
</dbReference>
<feature type="binding site" evidence="7">
    <location>
        <begin position="272"/>
        <end position="273"/>
    </location>
    <ligand>
        <name>ATP</name>
        <dbReference type="ChEBI" id="CHEBI:30616"/>
    </ligand>
</feature>
<evidence type="ECO:0000256" key="1">
    <source>
        <dbReference type="ARBA" id="ARBA00022598"/>
    </source>
</evidence>
<dbReference type="InterPro" id="IPR054350">
    <property type="entry name" value="PurT/PurK_preATP-grasp"/>
</dbReference>
<dbReference type="Proteomes" id="UP000503129">
    <property type="component" value="Chromosome"/>
</dbReference>
<comment type="function">
    <text evidence="7">Catalyzes the ATP-dependent conversion of 5-aminoimidazole ribonucleotide (AIR) and HCO(3)(-) to N5-carboxyaminoimidazole ribonucleotide (N5-CAIR).</text>
</comment>
<evidence type="ECO:0000256" key="4">
    <source>
        <dbReference type="ARBA" id="ARBA00022793"/>
    </source>
</evidence>
<keyword evidence="5 7" id="KW-0067">ATP-binding</keyword>
<keyword evidence="1 7" id="KW-0436">Ligase</keyword>
<dbReference type="EC" id="6.3.4.18" evidence="7 8"/>
<comment type="similarity">
    <text evidence="7 8">Belongs to the PurK/PurT family.</text>
</comment>
<dbReference type="AlphaFoldDB" id="A0A856MQ74"/>
<comment type="catalytic activity">
    <reaction evidence="7 8">
        <text>5-amino-1-(5-phospho-beta-D-ribosyl)imidazole + hydrogencarbonate + ATP = 5-carboxyamino-1-(5-phospho-D-ribosyl)imidazole + ADP + phosphate + 2 H(+)</text>
        <dbReference type="Rhea" id="RHEA:19317"/>
        <dbReference type="ChEBI" id="CHEBI:15378"/>
        <dbReference type="ChEBI" id="CHEBI:17544"/>
        <dbReference type="ChEBI" id="CHEBI:30616"/>
        <dbReference type="ChEBI" id="CHEBI:43474"/>
        <dbReference type="ChEBI" id="CHEBI:58730"/>
        <dbReference type="ChEBI" id="CHEBI:137981"/>
        <dbReference type="ChEBI" id="CHEBI:456216"/>
        <dbReference type="EC" id="6.3.4.18"/>
    </reaction>
</comment>
<keyword evidence="2 7" id="KW-0547">Nucleotide-binding</keyword>
<dbReference type="GO" id="GO:0034028">
    <property type="term" value="F:5-(carboxyamino)imidazole ribonucleotide synthase activity"/>
    <property type="evidence" value="ECO:0007669"/>
    <property type="project" value="UniProtKB-UniRule"/>
</dbReference>
<evidence type="ECO:0000313" key="10">
    <source>
        <dbReference type="EMBL" id="QDL11557.1"/>
    </source>
</evidence>
<dbReference type="GO" id="GO:0006189">
    <property type="term" value="P:'de novo' IMP biosynthetic process"/>
    <property type="evidence" value="ECO:0007669"/>
    <property type="project" value="UniProtKB-UniRule"/>
</dbReference>
<dbReference type="InterPro" id="IPR040686">
    <property type="entry name" value="PurK_C"/>
</dbReference>
<dbReference type="FunFam" id="3.30.470.20:FF:000037">
    <property type="entry name" value="Phosphoribosylaminoimidazole carboxylase, chloroplastic"/>
    <property type="match status" value="1"/>
</dbReference>
<dbReference type="UniPathway" id="UPA00074">
    <property type="reaction ID" value="UER00942"/>
</dbReference>
<proteinExistence type="inferred from homology"/>
<dbReference type="GO" id="GO:0046872">
    <property type="term" value="F:metal ion binding"/>
    <property type="evidence" value="ECO:0007669"/>
    <property type="project" value="InterPro"/>
</dbReference>
<dbReference type="Pfam" id="PF02222">
    <property type="entry name" value="ATP-grasp"/>
    <property type="match status" value="1"/>
</dbReference>
<dbReference type="InterPro" id="IPR003135">
    <property type="entry name" value="ATP-grasp_carboxylate-amine"/>
</dbReference>
<dbReference type="SUPFAM" id="SSF56059">
    <property type="entry name" value="Glutathione synthetase ATP-binding domain-like"/>
    <property type="match status" value="1"/>
</dbReference>
<dbReference type="Gene3D" id="3.30.470.20">
    <property type="entry name" value="ATP-grasp fold, B domain"/>
    <property type="match status" value="1"/>
</dbReference>
<reference evidence="10 11" key="1">
    <citation type="submission" date="2018-06" db="EMBL/GenBank/DDBJ databases">
        <title>Comparative genomics of Brasilonema spp. strains.</title>
        <authorList>
            <person name="Alvarenga D.O."/>
            <person name="Fiore M.F."/>
            <person name="Varani A.M."/>
        </authorList>
    </citation>
    <scope>NUCLEOTIDE SEQUENCE [LARGE SCALE GENOMIC DNA]</scope>
    <source>
        <strain evidence="10 11">CENA114</strain>
    </source>
</reference>
<dbReference type="GO" id="GO:0004638">
    <property type="term" value="F:phosphoribosylaminoimidazole carboxylase activity"/>
    <property type="evidence" value="ECO:0007669"/>
    <property type="project" value="InterPro"/>
</dbReference>
<evidence type="ECO:0000256" key="2">
    <source>
        <dbReference type="ARBA" id="ARBA00022741"/>
    </source>
</evidence>
<dbReference type="HAMAP" id="MF_01928">
    <property type="entry name" value="PurK"/>
    <property type="match status" value="1"/>
</dbReference>
<gene>
    <name evidence="7 8" type="primary">purK</name>
    <name evidence="10" type="ORF">DP114_29935</name>
</gene>
<evidence type="ECO:0000313" key="11">
    <source>
        <dbReference type="Proteomes" id="UP000503129"/>
    </source>
</evidence>
<comment type="caution">
    <text evidence="7">Lacks conserved residue(s) required for the propagation of feature annotation.</text>
</comment>
<dbReference type="InterPro" id="IPR016185">
    <property type="entry name" value="PreATP-grasp_dom_sf"/>
</dbReference>
<dbReference type="Gene3D" id="3.30.1490.20">
    <property type="entry name" value="ATP-grasp fold, A domain"/>
    <property type="match status" value="1"/>
</dbReference>
<dbReference type="SUPFAM" id="SSF52440">
    <property type="entry name" value="PreATP-grasp domain"/>
    <property type="match status" value="1"/>
</dbReference>